<keyword evidence="1" id="KW-1133">Transmembrane helix</keyword>
<dbReference type="RefSeq" id="WP_136078171.1">
    <property type="nucleotide sequence ID" value="NZ_CAAHFG010000001.1"/>
</dbReference>
<organism evidence="2 3">
    <name type="scientific">Pontiella desulfatans</name>
    <dbReference type="NCBI Taxonomy" id="2750659"/>
    <lineage>
        <taxon>Bacteria</taxon>
        <taxon>Pseudomonadati</taxon>
        <taxon>Kiritimatiellota</taxon>
        <taxon>Kiritimatiellia</taxon>
        <taxon>Kiritimatiellales</taxon>
        <taxon>Pontiellaceae</taxon>
        <taxon>Pontiella</taxon>
    </lineage>
</organism>
<protein>
    <submittedName>
        <fullName evidence="2">Uncharacterized protein</fullName>
    </submittedName>
</protein>
<keyword evidence="3" id="KW-1185">Reference proteome</keyword>
<keyword evidence="1" id="KW-0812">Transmembrane</keyword>
<dbReference type="AlphaFoldDB" id="A0A6C2TY31"/>
<evidence type="ECO:0000313" key="3">
    <source>
        <dbReference type="Proteomes" id="UP000366872"/>
    </source>
</evidence>
<evidence type="ECO:0000256" key="1">
    <source>
        <dbReference type="SAM" id="Phobius"/>
    </source>
</evidence>
<keyword evidence="1" id="KW-0472">Membrane</keyword>
<feature type="transmembrane region" description="Helical" evidence="1">
    <location>
        <begin position="21"/>
        <end position="40"/>
    </location>
</feature>
<reference evidence="2 3" key="1">
    <citation type="submission" date="2019-04" db="EMBL/GenBank/DDBJ databases">
        <authorList>
            <person name="Van Vliet M D."/>
        </authorList>
    </citation>
    <scope>NUCLEOTIDE SEQUENCE [LARGE SCALE GENOMIC DNA]</scope>
    <source>
        <strain evidence="2 3">F1</strain>
    </source>
</reference>
<gene>
    <name evidence="2" type="ORF">PDESU_01066</name>
</gene>
<dbReference type="Proteomes" id="UP000366872">
    <property type="component" value="Unassembled WGS sequence"/>
</dbReference>
<sequence length="156" mass="16861">MARKKQFFANHAKSSAALVSLGIHAVLIVVALSFVAVTVITKDEQNFKAAEVKRPKMQLKRLQVPVNVKKKKVQKPKLRKRIVVAPKLNKTMPDIKMPEVTGVKGGIGGAGGGGLGGAASLGFSMPQFEIFGIKGKGEKVFLMLDSSYEMMYDEMG</sequence>
<accession>A0A6C2TY31</accession>
<proteinExistence type="predicted"/>
<evidence type="ECO:0000313" key="2">
    <source>
        <dbReference type="EMBL" id="VGO12513.1"/>
    </source>
</evidence>
<dbReference type="EMBL" id="CAAHFG010000001">
    <property type="protein sequence ID" value="VGO12513.1"/>
    <property type="molecule type" value="Genomic_DNA"/>
</dbReference>
<name>A0A6C2TY31_PONDE</name>